<comment type="caution">
    <text evidence="2">The sequence shown here is derived from an EMBL/GenBank/DDBJ whole genome shotgun (WGS) entry which is preliminary data.</text>
</comment>
<dbReference type="eggNOG" id="ENOG502ZAKD">
    <property type="taxonomic scope" value="Bacteria"/>
</dbReference>
<evidence type="ECO:0000313" key="3">
    <source>
        <dbReference type="Proteomes" id="UP000004318"/>
    </source>
</evidence>
<feature type="region of interest" description="Disordered" evidence="1">
    <location>
        <begin position="1"/>
        <end position="112"/>
    </location>
</feature>
<proteinExistence type="predicted"/>
<gene>
    <name evidence="2" type="ORF">OB2597_08564</name>
</gene>
<evidence type="ECO:0000256" key="1">
    <source>
        <dbReference type="SAM" id="MobiDB-lite"/>
    </source>
</evidence>
<name>A3TUI5_PSEBH</name>
<protein>
    <submittedName>
        <fullName evidence="2">Uncharacterized protein</fullName>
    </submittedName>
</protein>
<dbReference type="EMBL" id="AAMO01000002">
    <property type="protein sequence ID" value="EAQ04181.1"/>
    <property type="molecule type" value="Genomic_DNA"/>
</dbReference>
<reference evidence="2 3" key="1">
    <citation type="journal article" date="2010" name="J. Bacteriol.">
        <title>Genome sequences of Oceanicola granulosus HTCC2516(T) and Oceanicola batsensis HTCC2597(TDelta).</title>
        <authorList>
            <person name="Thrash J.C."/>
            <person name="Cho J.C."/>
            <person name="Vergin K.L."/>
            <person name="Giovannoni S.J."/>
        </authorList>
    </citation>
    <scope>NUCLEOTIDE SEQUENCE [LARGE SCALE GENOMIC DNA]</scope>
    <source>
        <strain evidence="3">ATCC BAA-863 / DSM 15984 / KCTC 12145 / HTCC2597</strain>
    </source>
</reference>
<organism evidence="2 3">
    <name type="scientific">Pseudooceanicola batsensis (strain ATCC BAA-863 / DSM 15984 / KCTC 12145 / HTCC2597)</name>
    <name type="common">Oceanicola batsensis</name>
    <dbReference type="NCBI Taxonomy" id="252305"/>
    <lineage>
        <taxon>Bacteria</taxon>
        <taxon>Pseudomonadati</taxon>
        <taxon>Pseudomonadota</taxon>
        <taxon>Alphaproteobacteria</taxon>
        <taxon>Rhodobacterales</taxon>
        <taxon>Paracoccaceae</taxon>
        <taxon>Pseudooceanicola</taxon>
    </lineage>
</organism>
<accession>A3TUI5</accession>
<dbReference type="HOGENOM" id="CLU_2143282_0_0_5"/>
<sequence length="112" mass="12119">MHFTITHLRGPDAPKSGSVAVGRRLGDTESPVLHDPPRRMGSRAARRDHAKGPARSPAVPNPVDRYDETPCPFGINLACTRNARGRPMPRSAVNDEAAERVPPARLATPRSP</sequence>
<keyword evidence="3" id="KW-1185">Reference proteome</keyword>
<dbReference type="RefSeq" id="WP_009805936.1">
    <property type="nucleotide sequence ID" value="NZ_CH724131.1"/>
</dbReference>
<dbReference type="OrthoDB" id="7401736at2"/>
<dbReference type="STRING" id="252305.OB2597_08564"/>
<dbReference type="Proteomes" id="UP000004318">
    <property type="component" value="Unassembled WGS sequence"/>
</dbReference>
<dbReference type="AlphaFoldDB" id="A3TUI5"/>
<evidence type="ECO:0000313" key="2">
    <source>
        <dbReference type="EMBL" id="EAQ04181.1"/>
    </source>
</evidence>